<dbReference type="EMBL" id="SOPX01000001">
    <property type="protein sequence ID" value="TFB34096.1"/>
    <property type="molecule type" value="Genomic_DNA"/>
</dbReference>
<feature type="chain" id="PRO_5045896029" evidence="1">
    <location>
        <begin position="39"/>
        <end position="420"/>
    </location>
</feature>
<feature type="domain" description="DUF5013" evidence="2">
    <location>
        <begin position="263"/>
        <end position="395"/>
    </location>
</feature>
<organism evidence="3 4">
    <name type="scientific">Pedobacter alluvionis</name>
    <dbReference type="NCBI Taxonomy" id="475253"/>
    <lineage>
        <taxon>Bacteria</taxon>
        <taxon>Pseudomonadati</taxon>
        <taxon>Bacteroidota</taxon>
        <taxon>Sphingobacteriia</taxon>
        <taxon>Sphingobacteriales</taxon>
        <taxon>Sphingobacteriaceae</taxon>
        <taxon>Pedobacter</taxon>
    </lineage>
</organism>
<keyword evidence="1" id="KW-0732">Signal</keyword>
<protein>
    <submittedName>
        <fullName evidence="3">DUF5013 domain-containing protein</fullName>
    </submittedName>
</protein>
<gene>
    <name evidence="3" type="ORF">E3V97_08650</name>
</gene>
<evidence type="ECO:0000259" key="2">
    <source>
        <dbReference type="Pfam" id="PF16405"/>
    </source>
</evidence>
<evidence type="ECO:0000313" key="4">
    <source>
        <dbReference type="Proteomes" id="UP000297429"/>
    </source>
</evidence>
<comment type="caution">
    <text evidence="3">The sequence shown here is derived from an EMBL/GenBank/DDBJ whole genome shotgun (WGS) entry which is preliminary data.</text>
</comment>
<accession>A0ABY2HYJ4</accession>
<sequence>MLRRSEVRLNSSIKRINMFNKIKLMRLTALFAVVSIFAACTKADDYKKYVAGGEISYPGKIDSVKISSGNNRVQLKALFLADPKVVLCKVFWNNFKDSLSIPVVKKNTVDSLTIFVPNVAEGLQSFTIYTYDKDGNRSIPVNKTGMSYGDRYKASLSNRGISLAQTGSDGVTKIDWLGMDRLTGVFATEVQYTNNSNQTVTIKVPIDATSTVLANFKTSSSMKYRTLFLPDTSCVDTFKTDFVDRYIPRYVEQDVTSTYLKNAGPFNRDTWDGSRWGTLADWISNAGAKNINSNRYGGYELRSGVGVLSFESGWGITTPVTNGLIYQTITLPAGTYSFRLNGIDQNSGGSRFISVAAGNTLPNVADITSASIAFANISDGKLDFTLTQQTTVSIGFAVSIANTGQYIKVGSVGLFKQVYL</sequence>
<evidence type="ECO:0000313" key="3">
    <source>
        <dbReference type="EMBL" id="TFB34096.1"/>
    </source>
</evidence>
<reference evidence="3 4" key="1">
    <citation type="submission" date="2019-03" db="EMBL/GenBank/DDBJ databases">
        <authorList>
            <person name="He R.-H."/>
        </authorList>
    </citation>
    <scope>NUCLEOTIDE SEQUENCE [LARGE SCALE GENOMIC DNA]</scope>
    <source>
        <strain evidence="3 4">DSM 19624</strain>
    </source>
</reference>
<keyword evidence="4" id="KW-1185">Reference proteome</keyword>
<dbReference type="Pfam" id="PF16405">
    <property type="entry name" value="DUF5013"/>
    <property type="match status" value="1"/>
</dbReference>
<evidence type="ECO:0000256" key="1">
    <source>
        <dbReference type="SAM" id="SignalP"/>
    </source>
</evidence>
<dbReference type="Proteomes" id="UP000297429">
    <property type="component" value="Unassembled WGS sequence"/>
</dbReference>
<name>A0ABY2HYJ4_9SPHI</name>
<dbReference type="InterPro" id="IPR032181">
    <property type="entry name" value="DUF5013"/>
</dbReference>
<feature type="signal peptide" evidence="1">
    <location>
        <begin position="1"/>
        <end position="38"/>
    </location>
</feature>
<proteinExistence type="predicted"/>
<dbReference type="Pfam" id="PF16389">
    <property type="entry name" value="DUF4998"/>
    <property type="match status" value="1"/>
</dbReference>